<dbReference type="AlphaFoldDB" id="A0A0E9WKG4"/>
<sequence>MCPLQMLEVRLKWTKTMAKMLRRIVLNKNK</sequence>
<proteinExistence type="predicted"/>
<name>A0A0E9WKG4_ANGAN</name>
<reference evidence="1" key="1">
    <citation type="submission" date="2014-11" db="EMBL/GenBank/DDBJ databases">
        <authorList>
            <person name="Amaro Gonzalez C."/>
        </authorList>
    </citation>
    <scope>NUCLEOTIDE SEQUENCE</scope>
</reference>
<protein>
    <submittedName>
        <fullName evidence="1">Uncharacterized protein</fullName>
    </submittedName>
</protein>
<evidence type="ECO:0000313" key="1">
    <source>
        <dbReference type="EMBL" id="JAH90761.1"/>
    </source>
</evidence>
<reference evidence="1" key="2">
    <citation type="journal article" date="2015" name="Fish Shellfish Immunol.">
        <title>Early steps in the European eel (Anguilla anguilla)-Vibrio vulnificus interaction in the gills: Role of the RtxA13 toxin.</title>
        <authorList>
            <person name="Callol A."/>
            <person name="Pajuelo D."/>
            <person name="Ebbesson L."/>
            <person name="Teles M."/>
            <person name="MacKenzie S."/>
            <person name="Amaro C."/>
        </authorList>
    </citation>
    <scope>NUCLEOTIDE SEQUENCE</scope>
</reference>
<dbReference type="EMBL" id="GBXM01017816">
    <property type="protein sequence ID" value="JAH90761.1"/>
    <property type="molecule type" value="Transcribed_RNA"/>
</dbReference>
<accession>A0A0E9WKG4</accession>
<organism evidence="1">
    <name type="scientific">Anguilla anguilla</name>
    <name type="common">European freshwater eel</name>
    <name type="synonym">Muraena anguilla</name>
    <dbReference type="NCBI Taxonomy" id="7936"/>
    <lineage>
        <taxon>Eukaryota</taxon>
        <taxon>Metazoa</taxon>
        <taxon>Chordata</taxon>
        <taxon>Craniata</taxon>
        <taxon>Vertebrata</taxon>
        <taxon>Euteleostomi</taxon>
        <taxon>Actinopterygii</taxon>
        <taxon>Neopterygii</taxon>
        <taxon>Teleostei</taxon>
        <taxon>Anguilliformes</taxon>
        <taxon>Anguillidae</taxon>
        <taxon>Anguilla</taxon>
    </lineage>
</organism>